<comment type="pathway">
    <text evidence="3 10">Cofactor biosynthesis; molybdopterin biosynthesis.</text>
</comment>
<dbReference type="InterPro" id="IPR038987">
    <property type="entry name" value="MoeA-like"/>
</dbReference>
<dbReference type="Gene3D" id="2.170.190.11">
    <property type="entry name" value="Molybdopterin biosynthesis moea protein, domain 3"/>
    <property type="match status" value="1"/>
</dbReference>
<evidence type="ECO:0000256" key="3">
    <source>
        <dbReference type="ARBA" id="ARBA00005046"/>
    </source>
</evidence>
<evidence type="ECO:0000256" key="7">
    <source>
        <dbReference type="ARBA" id="ARBA00022505"/>
    </source>
</evidence>
<comment type="cofactor">
    <cofactor evidence="10">
        <name>Mg(2+)</name>
        <dbReference type="ChEBI" id="CHEBI:18420"/>
    </cofactor>
</comment>
<comment type="caution">
    <text evidence="12">The sequence shown here is derived from an EMBL/GenBank/DDBJ whole genome shotgun (WGS) entry which is preliminary data.</text>
</comment>
<dbReference type="AlphaFoldDB" id="A0A1U7M941"/>
<evidence type="ECO:0000256" key="9">
    <source>
        <dbReference type="ARBA" id="ARBA00047317"/>
    </source>
</evidence>
<dbReference type="EMBL" id="LTDM01000003">
    <property type="protein sequence ID" value="OLS03729.1"/>
    <property type="molecule type" value="Genomic_DNA"/>
</dbReference>
<dbReference type="Pfam" id="PF12727">
    <property type="entry name" value="PBP_like"/>
    <property type="match status" value="1"/>
</dbReference>
<evidence type="ECO:0000256" key="5">
    <source>
        <dbReference type="ARBA" id="ARBA00013269"/>
    </source>
</evidence>
<dbReference type="Pfam" id="PF00994">
    <property type="entry name" value="MoCF_biosynth"/>
    <property type="match status" value="1"/>
</dbReference>
<dbReference type="SMART" id="SM00852">
    <property type="entry name" value="MoCF_biosynth"/>
    <property type="match status" value="1"/>
</dbReference>
<keyword evidence="7 10" id="KW-0500">Molybdenum</keyword>
<dbReference type="GO" id="GO:0005829">
    <property type="term" value="C:cytosol"/>
    <property type="evidence" value="ECO:0007669"/>
    <property type="project" value="TreeGrafter"/>
</dbReference>
<dbReference type="InterPro" id="IPR024370">
    <property type="entry name" value="PBP_domain"/>
</dbReference>
<name>A0A1U7M941_TISCR</name>
<dbReference type="OrthoDB" id="9804758at2"/>
<dbReference type="CDD" id="cd00887">
    <property type="entry name" value="MoeA"/>
    <property type="match status" value="1"/>
</dbReference>
<evidence type="ECO:0000256" key="8">
    <source>
        <dbReference type="ARBA" id="ARBA00023150"/>
    </source>
</evidence>
<dbReference type="InterPro" id="IPR008284">
    <property type="entry name" value="MoCF_biosynth_CS"/>
</dbReference>
<feature type="domain" description="MoaB/Mog" evidence="11">
    <location>
        <begin position="175"/>
        <end position="312"/>
    </location>
</feature>
<dbReference type="GO" id="GO:0061599">
    <property type="term" value="F:molybdopterin molybdotransferase activity"/>
    <property type="evidence" value="ECO:0007669"/>
    <property type="project" value="UniProtKB-UniRule"/>
</dbReference>
<comment type="catalytic activity">
    <reaction evidence="9">
        <text>adenylyl-molybdopterin + molybdate = Mo-molybdopterin + AMP + H(+)</text>
        <dbReference type="Rhea" id="RHEA:35047"/>
        <dbReference type="ChEBI" id="CHEBI:15378"/>
        <dbReference type="ChEBI" id="CHEBI:36264"/>
        <dbReference type="ChEBI" id="CHEBI:62727"/>
        <dbReference type="ChEBI" id="CHEBI:71302"/>
        <dbReference type="ChEBI" id="CHEBI:456215"/>
        <dbReference type="EC" id="2.10.1.1"/>
    </reaction>
</comment>
<dbReference type="SUPFAM" id="SSF53218">
    <property type="entry name" value="Molybdenum cofactor biosynthesis proteins"/>
    <property type="match status" value="1"/>
</dbReference>
<dbReference type="Gene3D" id="3.90.105.10">
    <property type="entry name" value="Molybdopterin biosynthesis moea protein, domain 2"/>
    <property type="match status" value="1"/>
</dbReference>
<accession>A0A1U7M941</accession>
<dbReference type="EC" id="2.10.1.1" evidence="5 10"/>
<evidence type="ECO:0000313" key="13">
    <source>
        <dbReference type="Proteomes" id="UP000186112"/>
    </source>
</evidence>
<dbReference type="PANTHER" id="PTHR10192">
    <property type="entry name" value="MOLYBDOPTERIN BIOSYNTHESIS PROTEIN"/>
    <property type="match status" value="1"/>
</dbReference>
<proteinExistence type="inferred from homology"/>
<dbReference type="InterPro" id="IPR001453">
    <property type="entry name" value="MoaB/Mog_dom"/>
</dbReference>
<dbReference type="SUPFAM" id="SSF63882">
    <property type="entry name" value="MoeA N-terminal region -like"/>
    <property type="match status" value="1"/>
</dbReference>
<gene>
    <name evidence="12" type="primary">moeA_1</name>
    <name evidence="12" type="ORF">TICRE_02420</name>
</gene>
<dbReference type="GO" id="GO:0046872">
    <property type="term" value="F:metal ion binding"/>
    <property type="evidence" value="ECO:0007669"/>
    <property type="project" value="UniProtKB-UniRule"/>
</dbReference>
<evidence type="ECO:0000256" key="4">
    <source>
        <dbReference type="ARBA" id="ARBA00010763"/>
    </source>
</evidence>
<keyword evidence="10" id="KW-0460">Magnesium</keyword>
<organism evidence="12 13">
    <name type="scientific">Tissierella creatinophila DSM 6911</name>
    <dbReference type="NCBI Taxonomy" id="1123403"/>
    <lineage>
        <taxon>Bacteria</taxon>
        <taxon>Bacillati</taxon>
        <taxon>Bacillota</taxon>
        <taxon>Tissierellia</taxon>
        <taxon>Tissierellales</taxon>
        <taxon>Tissierellaceae</taxon>
        <taxon>Tissierella</taxon>
    </lineage>
</organism>
<protein>
    <recommendedName>
        <fullName evidence="6 10">Molybdopterin molybdenumtransferase</fullName>
        <ecNumber evidence="5 10">2.10.1.1</ecNumber>
    </recommendedName>
</protein>
<dbReference type="NCBIfam" id="TIGR00177">
    <property type="entry name" value="molyb_syn"/>
    <property type="match status" value="1"/>
</dbReference>
<dbReference type="SUPFAM" id="SSF63867">
    <property type="entry name" value="MoeA C-terminal domain-like"/>
    <property type="match status" value="1"/>
</dbReference>
<evidence type="ECO:0000256" key="2">
    <source>
        <dbReference type="ARBA" id="ARBA00003487"/>
    </source>
</evidence>
<dbReference type="InterPro" id="IPR005110">
    <property type="entry name" value="MoeA_linker/N"/>
</dbReference>
<comment type="function">
    <text evidence="2">May be involved in the biosynthesis of molybdopterin.</text>
</comment>
<dbReference type="InterPro" id="IPR036135">
    <property type="entry name" value="MoeA_linker/N_sf"/>
</dbReference>
<keyword evidence="13" id="KW-1185">Reference proteome</keyword>
<reference evidence="12 13" key="1">
    <citation type="submission" date="2016-02" db="EMBL/GenBank/DDBJ databases">
        <title>Genome sequence of Tissierella creatinophila DSM 6911.</title>
        <authorList>
            <person name="Poehlein A."/>
            <person name="Daniel R."/>
        </authorList>
    </citation>
    <scope>NUCLEOTIDE SEQUENCE [LARGE SCALE GENOMIC DNA]</scope>
    <source>
        <strain evidence="12 13">DSM 6911</strain>
    </source>
</reference>
<dbReference type="Gene3D" id="3.40.980.10">
    <property type="entry name" value="MoaB/Mog-like domain"/>
    <property type="match status" value="1"/>
</dbReference>
<dbReference type="PROSITE" id="PS01079">
    <property type="entry name" value="MOCF_BIOSYNTHESIS_2"/>
    <property type="match status" value="1"/>
</dbReference>
<evidence type="ECO:0000256" key="6">
    <source>
        <dbReference type="ARBA" id="ARBA00021108"/>
    </source>
</evidence>
<dbReference type="InterPro" id="IPR036425">
    <property type="entry name" value="MoaB/Mog-like_dom_sf"/>
</dbReference>
<dbReference type="SUPFAM" id="SSF53850">
    <property type="entry name" value="Periplasmic binding protein-like II"/>
    <property type="match status" value="1"/>
</dbReference>
<comment type="function">
    <text evidence="1 10">Catalyzes the insertion of molybdate into adenylated molybdopterin with the concomitant release of AMP.</text>
</comment>
<dbReference type="InterPro" id="IPR036688">
    <property type="entry name" value="MoeA_C_domain_IV_sf"/>
</dbReference>
<dbReference type="GO" id="GO:0006777">
    <property type="term" value="P:Mo-molybdopterin cofactor biosynthetic process"/>
    <property type="evidence" value="ECO:0007669"/>
    <property type="project" value="UniProtKB-UniRule"/>
</dbReference>
<evidence type="ECO:0000256" key="1">
    <source>
        <dbReference type="ARBA" id="ARBA00002901"/>
    </source>
</evidence>
<dbReference type="NCBIfam" id="NF011068">
    <property type="entry name" value="PRK14498.1"/>
    <property type="match status" value="1"/>
</dbReference>
<dbReference type="UniPathway" id="UPA00344"/>
<dbReference type="Proteomes" id="UP000186112">
    <property type="component" value="Unassembled WGS sequence"/>
</dbReference>
<dbReference type="PANTHER" id="PTHR10192:SF16">
    <property type="entry name" value="MOLYBDOPTERIN MOLYBDENUMTRANSFERASE"/>
    <property type="match status" value="1"/>
</dbReference>
<keyword evidence="10" id="KW-0479">Metal-binding</keyword>
<sequence length="630" mass="69974">MMKRNIYIDNMDVDLAKDTYFNKLNINPTFEYVKVENSIDRISFDMVEALMSSPNYNAAAMDGIAVVSAKTLNASEVNPVILEEKKDFYYINTGNVIKEPFDAVIMIEDCIELPDGKVQIIKSSYPWQHIRQIGEDIVKSEMIIPSNHKIRPIDIGALLSGGVESIKVFKKPKVGILPTGTEIVDDLKNLKMGNIIDSNSRVFQGEVLKLGGDPFRYSPIEDDYELLKTNILKMVRENDIMLINAGSSAGSKDYTVNIIKELGETIVHGIAMKPGKPTILGIIEGKPVIGLPGYPVSSYLVFEEFVKPLIHKFLGKKEKRENLIKATIAKRIVSSLKNRELIRVNLGEVGDKLIATPLSSGAGVTMSLVKADGIGIIPQNVEGAEAGEEIDVKLLKPLEEIKETVVSIGSHDLIMDILGDMTLLSSGHVGSMGGIMAMRRGECHIAPIHLLYEKTGEYNISYIKKYFKGKEMSLIKGVKRLQGFMIKKEDKELVKTFRDLLKEEISFVNRQRGAGTRVLLDYHLKLEGIDPQSINGYNRELNTHMAVASAVKDGKKTVGLGIYSAAKAMDLDFVEVTYEDYDFLVETSMLEDEKIKSFIRALSSKAFETRVLSLGGYKLIDAGEIIHIES</sequence>
<dbReference type="Pfam" id="PF03453">
    <property type="entry name" value="MoeA_N"/>
    <property type="match status" value="1"/>
</dbReference>
<dbReference type="InterPro" id="IPR005111">
    <property type="entry name" value="MoeA_C_domain_IV"/>
</dbReference>
<evidence type="ECO:0000256" key="10">
    <source>
        <dbReference type="RuleBase" id="RU365090"/>
    </source>
</evidence>
<dbReference type="Pfam" id="PF03454">
    <property type="entry name" value="MoeA_C"/>
    <property type="match status" value="1"/>
</dbReference>
<evidence type="ECO:0000259" key="11">
    <source>
        <dbReference type="SMART" id="SM00852"/>
    </source>
</evidence>
<comment type="similarity">
    <text evidence="4 10">Belongs to the MoeA family.</text>
</comment>
<dbReference type="Gene3D" id="2.40.340.10">
    <property type="entry name" value="MoeA, C-terminal, domain IV"/>
    <property type="match status" value="1"/>
</dbReference>
<evidence type="ECO:0000313" key="12">
    <source>
        <dbReference type="EMBL" id="OLS03729.1"/>
    </source>
</evidence>
<keyword evidence="10 12" id="KW-0808">Transferase</keyword>
<keyword evidence="8 10" id="KW-0501">Molybdenum cofactor biosynthesis</keyword>